<evidence type="ECO:0000313" key="3">
    <source>
        <dbReference type="EMBL" id="POS83814.1"/>
    </source>
</evidence>
<feature type="region of interest" description="Disordered" evidence="1">
    <location>
        <begin position="174"/>
        <end position="215"/>
    </location>
</feature>
<keyword evidence="4" id="KW-1185">Reference proteome</keyword>
<protein>
    <submittedName>
        <fullName evidence="3">Uncharacterized protein</fullName>
    </submittedName>
</protein>
<evidence type="ECO:0000256" key="1">
    <source>
        <dbReference type="SAM" id="MobiDB-lite"/>
    </source>
</evidence>
<dbReference type="EMBL" id="PEDP01001333">
    <property type="protein sequence ID" value="POS83814.1"/>
    <property type="molecule type" value="Genomic_DNA"/>
</dbReference>
<name>A0A2S4PP82_9PEZI</name>
<feature type="compositionally biased region" description="Low complexity" evidence="1">
    <location>
        <begin position="191"/>
        <end position="201"/>
    </location>
</feature>
<feature type="chain" id="PRO_5015740377" evidence="2">
    <location>
        <begin position="25"/>
        <end position="215"/>
    </location>
</feature>
<gene>
    <name evidence="3" type="ORF">EPUL_005031</name>
</gene>
<evidence type="ECO:0000313" key="4">
    <source>
        <dbReference type="Proteomes" id="UP000237438"/>
    </source>
</evidence>
<dbReference type="Proteomes" id="UP000237438">
    <property type="component" value="Unassembled WGS sequence"/>
</dbReference>
<reference evidence="3 4" key="1">
    <citation type="submission" date="2017-10" db="EMBL/GenBank/DDBJ databases">
        <title>Development of genomic resources for the powdery mildew, Erysiphe pulchra.</title>
        <authorList>
            <person name="Wadl P.A."/>
            <person name="Mack B.M."/>
            <person name="Moore G."/>
            <person name="Beltz S.B."/>
        </authorList>
    </citation>
    <scope>NUCLEOTIDE SEQUENCE [LARGE SCALE GENOMIC DNA]</scope>
    <source>
        <strain evidence="3">Cflorida</strain>
    </source>
</reference>
<feature type="signal peptide" evidence="2">
    <location>
        <begin position="1"/>
        <end position="24"/>
    </location>
</feature>
<keyword evidence="2" id="KW-0732">Signal</keyword>
<sequence length="215" mass="23769">MHFSTATLHFVLLSFLGASKTALASGVNAAPNQDAFGATNYGFQCFDRVYPKSAIYAATKHFCDTGKNQPDKRFIPLKEAGYRNRYLKGVNGDIIYKIENPVIPILADGTLYSYESRLVQNSAGEMVKQDPGPDRILVDLDCNILGAFSDLDYETYTEVPRVKNCRVLKSIQDYVSPSGRSSPEQSPPRSPQLSREPSPARSRGRSRGRSSEPIP</sequence>
<organism evidence="3 4">
    <name type="scientific">Erysiphe pulchra</name>
    <dbReference type="NCBI Taxonomy" id="225359"/>
    <lineage>
        <taxon>Eukaryota</taxon>
        <taxon>Fungi</taxon>
        <taxon>Dikarya</taxon>
        <taxon>Ascomycota</taxon>
        <taxon>Pezizomycotina</taxon>
        <taxon>Leotiomycetes</taxon>
        <taxon>Erysiphales</taxon>
        <taxon>Erysiphaceae</taxon>
        <taxon>Erysiphe</taxon>
    </lineage>
</organism>
<dbReference type="AlphaFoldDB" id="A0A2S4PP82"/>
<accession>A0A2S4PP82</accession>
<evidence type="ECO:0000256" key="2">
    <source>
        <dbReference type="SAM" id="SignalP"/>
    </source>
</evidence>
<proteinExistence type="predicted"/>
<comment type="caution">
    <text evidence="3">The sequence shown here is derived from an EMBL/GenBank/DDBJ whole genome shotgun (WGS) entry which is preliminary data.</text>
</comment>